<feature type="domain" description="Metallo-beta-lactamase" evidence="1">
    <location>
        <begin position="36"/>
        <end position="220"/>
    </location>
</feature>
<dbReference type="InterPro" id="IPR001279">
    <property type="entry name" value="Metallo-B-lactamas"/>
</dbReference>
<proteinExistence type="predicted"/>
<evidence type="ECO:0000313" key="3">
    <source>
        <dbReference type="Proteomes" id="UP000000939"/>
    </source>
</evidence>
<keyword evidence="3" id="KW-1185">Reference proteome</keyword>
<protein>
    <submittedName>
        <fullName evidence="2">Carbon-phosphorus lyase complex accessory protein</fullName>
    </submittedName>
</protein>
<dbReference type="KEGG" id="ant:Arnit_0344"/>
<dbReference type="InterPro" id="IPR036866">
    <property type="entry name" value="RibonucZ/Hydroxyglut_hydro"/>
</dbReference>
<dbReference type="PANTHER" id="PTHR42663:SF6">
    <property type="entry name" value="HYDROLASE C777.06C-RELATED"/>
    <property type="match status" value="1"/>
</dbReference>
<name>D5V548_ARCNC</name>
<dbReference type="EMBL" id="CP001999">
    <property type="protein sequence ID" value="ADG92010.1"/>
    <property type="molecule type" value="Genomic_DNA"/>
</dbReference>
<organism evidence="2 3">
    <name type="scientific">Arcobacter nitrofigilis (strain ATCC 33309 / DSM 7299 / CCUG 15893 / LMG 7604 / NCTC 12251 / CI)</name>
    <name type="common">Campylobacter nitrofigilis</name>
    <dbReference type="NCBI Taxonomy" id="572480"/>
    <lineage>
        <taxon>Bacteria</taxon>
        <taxon>Pseudomonadati</taxon>
        <taxon>Campylobacterota</taxon>
        <taxon>Epsilonproteobacteria</taxon>
        <taxon>Campylobacterales</taxon>
        <taxon>Arcobacteraceae</taxon>
        <taxon>Arcobacter</taxon>
    </lineage>
</organism>
<dbReference type="SMART" id="SM00849">
    <property type="entry name" value="Lactamase_B"/>
    <property type="match status" value="1"/>
</dbReference>
<dbReference type="STRING" id="572480.Arnit_0344"/>
<evidence type="ECO:0000313" key="2">
    <source>
        <dbReference type="EMBL" id="ADG92010.1"/>
    </source>
</evidence>
<dbReference type="CDD" id="cd07736">
    <property type="entry name" value="PhnP-like_MBL-fold"/>
    <property type="match status" value="1"/>
</dbReference>
<evidence type="ECO:0000259" key="1">
    <source>
        <dbReference type="SMART" id="SM00849"/>
    </source>
</evidence>
<dbReference type="PANTHER" id="PTHR42663">
    <property type="entry name" value="HYDROLASE C777.06C-RELATED-RELATED"/>
    <property type="match status" value="1"/>
</dbReference>
<dbReference type="GO" id="GO:0016829">
    <property type="term" value="F:lyase activity"/>
    <property type="evidence" value="ECO:0007669"/>
    <property type="project" value="UniProtKB-KW"/>
</dbReference>
<dbReference type="Pfam" id="PF12706">
    <property type="entry name" value="Lactamase_B_2"/>
    <property type="match status" value="1"/>
</dbReference>
<dbReference type="HOGENOM" id="CLU_044538_3_0_7"/>
<sequence>MKLDFLGTADSGGIPVHNCKCLICQEYRENNKINLATSAYLTCKNGEIILLDAGIENISTIFDNKKIKAIFLTHFHADHTLGLLRLRYSAQSIECYHPKDKKGFADLFKHTKAINYIENTPFTPIKINELIFTPIPLKHSKNTTGYLIESENKTIAYLTDCAGISKESMNFLLSKNIDECYIDAGLAPNFNNGNHLNYEEATKLLDRINAKKSHLIHASHNTLTHIKSNNIKLKYNFMNIS</sequence>
<dbReference type="Gene3D" id="3.60.15.10">
    <property type="entry name" value="Ribonuclease Z/Hydroxyacylglutathione hydrolase-like"/>
    <property type="match status" value="1"/>
</dbReference>
<gene>
    <name evidence="2" type="ordered locus">Arnit_0344</name>
</gene>
<keyword evidence="2" id="KW-0456">Lyase</keyword>
<dbReference type="Proteomes" id="UP000000939">
    <property type="component" value="Chromosome"/>
</dbReference>
<dbReference type="AlphaFoldDB" id="D5V548"/>
<dbReference type="RefSeq" id="WP_013134155.1">
    <property type="nucleotide sequence ID" value="NC_014166.1"/>
</dbReference>
<reference evidence="2 3" key="1">
    <citation type="journal article" date="2010" name="Stand. Genomic Sci.">
        <title>Complete genome sequence of Arcobacter nitrofigilis type strain (CI).</title>
        <authorList>
            <person name="Pati A."/>
            <person name="Gronow S."/>
            <person name="Lapidus A."/>
            <person name="Copeland A."/>
            <person name="Glavina Del Rio T."/>
            <person name="Nolan M."/>
            <person name="Lucas S."/>
            <person name="Tice H."/>
            <person name="Cheng J.F."/>
            <person name="Han C."/>
            <person name="Chertkov O."/>
            <person name="Bruce D."/>
            <person name="Tapia R."/>
            <person name="Goodwin L."/>
            <person name="Pitluck S."/>
            <person name="Liolios K."/>
            <person name="Ivanova N."/>
            <person name="Mavromatis K."/>
            <person name="Chen A."/>
            <person name="Palaniappan K."/>
            <person name="Land M."/>
            <person name="Hauser L."/>
            <person name="Chang Y.J."/>
            <person name="Jeffries C.D."/>
            <person name="Detter J.C."/>
            <person name="Rohde M."/>
            <person name="Goker M."/>
            <person name="Bristow J."/>
            <person name="Eisen J.A."/>
            <person name="Markowitz V."/>
            <person name="Hugenholtz P."/>
            <person name="Klenk H.P."/>
            <person name="Kyrpides N.C."/>
        </authorList>
    </citation>
    <scope>NUCLEOTIDE SEQUENCE [LARGE SCALE GENOMIC DNA]</scope>
    <source>
        <strain evidence="3">ATCC 33309 / DSM 7299 / CCUG 15893 / LMG 7604 / NCTC 12251 / CI</strain>
    </source>
</reference>
<accession>D5V548</accession>
<dbReference type="InterPro" id="IPR035682">
    <property type="entry name" value="PhnP_MBL"/>
</dbReference>
<dbReference type="OrthoDB" id="9800940at2"/>
<dbReference type="SUPFAM" id="SSF56281">
    <property type="entry name" value="Metallo-hydrolase/oxidoreductase"/>
    <property type="match status" value="1"/>
</dbReference>
<dbReference type="eggNOG" id="COG1235">
    <property type="taxonomic scope" value="Bacteria"/>
</dbReference>